<dbReference type="Proteomes" id="UP001153714">
    <property type="component" value="Chromosome 10"/>
</dbReference>
<evidence type="ECO:0000313" key="3">
    <source>
        <dbReference type="Proteomes" id="UP001153714"/>
    </source>
</evidence>
<feature type="compositionally biased region" description="Polar residues" evidence="1">
    <location>
        <begin position="62"/>
        <end position="72"/>
    </location>
</feature>
<sequence length="380" mass="43329">MSSFQQSYLAKWEQIPEFSSWLSRYKDDEYAAFCKACSAKLQSRLASIKQHANSENHKSNFKKYSQSRPRTTPLNARTSAFRFRVARHPPQPHTSRVVMYSNREYYEMVQCYIHGDQRDAEAPSARKIKRQCAEKVQDSVWRGTVDKFFRKVPLKDEVKKAELRFCSFFAEHNIPLRAMDHLSEILVKCFPDSEIAKKFSCKRTKAAAITYNVLGPEFEKDMIVDILRTASPSGKPVYSIVIDESTDVATVKVLAIVIRYFSETECTVKTKFLDLVDLSGETADHLFNALSSKLSELGLDIKDVLGFAADTTNVMFGQHSGIVAKIKEVNPKCFFIKCVCHSAALSVSHACKILPRNLEQMIKEVYGYFFSKQQASKRIC</sequence>
<organism evidence="2 3">
    <name type="scientific">Diatraea saccharalis</name>
    <name type="common">sugarcane borer</name>
    <dbReference type="NCBI Taxonomy" id="40085"/>
    <lineage>
        <taxon>Eukaryota</taxon>
        <taxon>Metazoa</taxon>
        <taxon>Ecdysozoa</taxon>
        <taxon>Arthropoda</taxon>
        <taxon>Hexapoda</taxon>
        <taxon>Insecta</taxon>
        <taxon>Pterygota</taxon>
        <taxon>Neoptera</taxon>
        <taxon>Endopterygota</taxon>
        <taxon>Lepidoptera</taxon>
        <taxon>Glossata</taxon>
        <taxon>Ditrysia</taxon>
        <taxon>Pyraloidea</taxon>
        <taxon>Crambidae</taxon>
        <taxon>Crambinae</taxon>
        <taxon>Diatraea</taxon>
    </lineage>
</organism>
<reference evidence="2" key="1">
    <citation type="submission" date="2021-12" db="EMBL/GenBank/DDBJ databases">
        <authorList>
            <person name="King R."/>
        </authorList>
    </citation>
    <scope>NUCLEOTIDE SEQUENCE</scope>
</reference>
<evidence type="ECO:0008006" key="4">
    <source>
        <dbReference type="Google" id="ProtNLM"/>
    </source>
</evidence>
<name>A0A9N9QTV6_9NEOP</name>
<accession>A0A9N9QTV6</accession>
<gene>
    <name evidence="2" type="ORF">DIATSA_LOCUS1390</name>
</gene>
<dbReference type="EMBL" id="OU893341">
    <property type="protein sequence ID" value="CAG9783200.1"/>
    <property type="molecule type" value="Genomic_DNA"/>
</dbReference>
<dbReference type="OrthoDB" id="6159421at2759"/>
<feature type="region of interest" description="Disordered" evidence="1">
    <location>
        <begin position="50"/>
        <end position="72"/>
    </location>
</feature>
<evidence type="ECO:0000256" key="1">
    <source>
        <dbReference type="SAM" id="MobiDB-lite"/>
    </source>
</evidence>
<dbReference type="PANTHER" id="PTHR37162">
    <property type="entry name" value="HAT FAMILY DIMERISATION DOMAINCONTAINING PROTEIN-RELATED"/>
    <property type="match status" value="1"/>
</dbReference>
<dbReference type="AlphaFoldDB" id="A0A9N9QTV6"/>
<protein>
    <recommendedName>
        <fullName evidence="4">DUF4371 domain-containing protein</fullName>
    </recommendedName>
</protein>
<evidence type="ECO:0000313" key="2">
    <source>
        <dbReference type="EMBL" id="CAG9783200.1"/>
    </source>
</evidence>
<reference evidence="2" key="2">
    <citation type="submission" date="2022-10" db="EMBL/GenBank/DDBJ databases">
        <authorList>
            <consortium name="ENA_rothamsted_submissions"/>
            <consortium name="culmorum"/>
            <person name="King R."/>
        </authorList>
    </citation>
    <scope>NUCLEOTIDE SEQUENCE</scope>
</reference>
<proteinExistence type="predicted"/>
<dbReference type="PANTHER" id="PTHR37162:SF1">
    <property type="entry name" value="BED-TYPE DOMAIN-CONTAINING PROTEIN"/>
    <property type="match status" value="1"/>
</dbReference>
<keyword evidence="3" id="KW-1185">Reference proteome</keyword>